<keyword evidence="2" id="KW-1185">Reference proteome</keyword>
<name>A0AAV9WX08_9PEZI</name>
<evidence type="ECO:0000313" key="2">
    <source>
        <dbReference type="Proteomes" id="UP001365542"/>
    </source>
</evidence>
<accession>A0AAV9WX08</accession>
<dbReference type="Proteomes" id="UP001365542">
    <property type="component" value="Unassembled WGS sequence"/>
</dbReference>
<sequence>MPCVASEITKTKPQRRRQRPYGAGYIIETHFFGLPDIFQNVKFYEWPESLNTAYVIDYESLLEHRELGESSRLSEYPLLCKEICFNIYVKAGDDYDTALTIYCQDDETIDDLVDFVIVETHNLKDGNTALPREDGFSFDLLHKRRSLFREINEHNRNVGERMLIKEIFRKTEHNLVWKV</sequence>
<protein>
    <submittedName>
        <fullName evidence="1">Uncharacterized protein</fullName>
    </submittedName>
</protein>
<dbReference type="AlphaFoldDB" id="A0AAV9WX08"/>
<reference evidence="1 2" key="1">
    <citation type="submission" date="2019-10" db="EMBL/GenBank/DDBJ databases">
        <authorList>
            <person name="Palmer J.M."/>
        </authorList>
    </citation>
    <scope>NUCLEOTIDE SEQUENCE [LARGE SCALE GENOMIC DNA]</scope>
    <source>
        <strain evidence="1 2">TWF694</strain>
    </source>
</reference>
<evidence type="ECO:0000313" key="1">
    <source>
        <dbReference type="EMBL" id="KAK6526481.1"/>
    </source>
</evidence>
<proteinExistence type="predicted"/>
<comment type="caution">
    <text evidence="1">The sequence shown here is derived from an EMBL/GenBank/DDBJ whole genome shotgun (WGS) entry which is preliminary data.</text>
</comment>
<gene>
    <name evidence="1" type="ORF">TWF694_005067</name>
</gene>
<organism evidence="1 2">
    <name type="scientific">Orbilia ellipsospora</name>
    <dbReference type="NCBI Taxonomy" id="2528407"/>
    <lineage>
        <taxon>Eukaryota</taxon>
        <taxon>Fungi</taxon>
        <taxon>Dikarya</taxon>
        <taxon>Ascomycota</taxon>
        <taxon>Pezizomycotina</taxon>
        <taxon>Orbiliomycetes</taxon>
        <taxon>Orbiliales</taxon>
        <taxon>Orbiliaceae</taxon>
        <taxon>Orbilia</taxon>
    </lineage>
</organism>
<dbReference type="EMBL" id="JAVHJO010000016">
    <property type="protein sequence ID" value="KAK6526481.1"/>
    <property type="molecule type" value="Genomic_DNA"/>
</dbReference>